<protein>
    <submittedName>
        <fullName evidence="2">Uncharacterized protein</fullName>
    </submittedName>
</protein>
<dbReference type="Proteomes" id="UP000004968">
    <property type="component" value="Unassembled WGS sequence"/>
</dbReference>
<dbReference type="EMBL" id="ACIO01000351">
    <property type="protein sequence ID" value="EFC97698.1"/>
    <property type="molecule type" value="Genomic_DNA"/>
</dbReference>
<organism evidence="2 3">
    <name type="scientific">Hungatella hathewayi DSM 13479</name>
    <dbReference type="NCBI Taxonomy" id="566550"/>
    <lineage>
        <taxon>Bacteria</taxon>
        <taxon>Bacillati</taxon>
        <taxon>Bacillota</taxon>
        <taxon>Clostridia</taxon>
        <taxon>Lachnospirales</taxon>
        <taxon>Lachnospiraceae</taxon>
        <taxon>Hungatella</taxon>
    </lineage>
</organism>
<evidence type="ECO:0000256" key="1">
    <source>
        <dbReference type="SAM" id="MobiDB-lite"/>
    </source>
</evidence>
<evidence type="ECO:0000313" key="2">
    <source>
        <dbReference type="EMBL" id="EFC97698.1"/>
    </source>
</evidence>
<sequence length="49" mass="5408">MTEQESGSILVTRLPIKGKGGRTMKSCRISSGMINHNKQSVCLKREFGL</sequence>
<accession>D3AKF7</accession>
<name>D3AKF7_9FIRM</name>
<dbReference type="HOGENOM" id="CLU_3136552_0_0_9"/>
<dbReference type="AlphaFoldDB" id="D3AKF7"/>
<comment type="caution">
    <text evidence="2">The sequence shown here is derived from an EMBL/GenBank/DDBJ whole genome shotgun (WGS) entry which is preliminary data.</text>
</comment>
<reference evidence="2 3" key="1">
    <citation type="submission" date="2010-01" db="EMBL/GenBank/DDBJ databases">
        <authorList>
            <person name="Weinstock G."/>
            <person name="Sodergren E."/>
            <person name="Clifton S."/>
            <person name="Fulton L."/>
            <person name="Fulton B."/>
            <person name="Courtney L."/>
            <person name="Fronick C."/>
            <person name="Harrison M."/>
            <person name="Strong C."/>
            <person name="Farmer C."/>
            <person name="Delahaunty K."/>
            <person name="Markovic C."/>
            <person name="Hall O."/>
            <person name="Minx P."/>
            <person name="Tomlinson C."/>
            <person name="Mitreva M."/>
            <person name="Nelson J."/>
            <person name="Hou S."/>
            <person name="Wollam A."/>
            <person name="Pepin K.H."/>
            <person name="Johnson M."/>
            <person name="Bhonagiri V."/>
            <person name="Nash W.E."/>
            <person name="Warren W."/>
            <person name="Chinwalla A."/>
            <person name="Mardis E.R."/>
            <person name="Wilson R.K."/>
        </authorList>
    </citation>
    <scope>NUCLEOTIDE SEQUENCE [LARGE SCALE GENOMIC DNA]</scope>
    <source>
        <strain evidence="2 3">DSM 13479</strain>
    </source>
</reference>
<proteinExistence type="predicted"/>
<evidence type="ECO:0000313" key="3">
    <source>
        <dbReference type="Proteomes" id="UP000004968"/>
    </source>
</evidence>
<gene>
    <name evidence="2" type="ORF">CLOSTHATH_04100</name>
</gene>
<feature type="region of interest" description="Disordered" evidence="1">
    <location>
        <begin position="1"/>
        <end position="23"/>
    </location>
</feature>